<dbReference type="AlphaFoldDB" id="R1EP93"/>
<reference evidence="4" key="1">
    <citation type="journal article" date="2013" name="Genome Announc.">
        <title>Draft genome sequence of Neofusicoccum parvum isolate UCR-NP2, a fungal vascular pathogen associated with grapevine cankers.</title>
        <authorList>
            <person name="Blanco-Ulate B."/>
            <person name="Rolshausen P."/>
            <person name="Cantu D."/>
        </authorList>
    </citation>
    <scope>NUCLEOTIDE SEQUENCE [LARGE SCALE GENOMIC DNA]</scope>
    <source>
        <strain evidence="4">UCR-NP2</strain>
    </source>
</reference>
<proteinExistence type="predicted"/>
<evidence type="ECO:0000313" key="3">
    <source>
        <dbReference type="EMBL" id="EOD49603.1"/>
    </source>
</evidence>
<feature type="compositionally biased region" description="Low complexity" evidence="2">
    <location>
        <begin position="192"/>
        <end position="217"/>
    </location>
</feature>
<organism evidence="3 4">
    <name type="scientific">Botryosphaeria parva (strain UCR-NP2)</name>
    <name type="common">Grapevine canker fungus</name>
    <name type="synonym">Neofusicoccum parvum</name>
    <dbReference type="NCBI Taxonomy" id="1287680"/>
    <lineage>
        <taxon>Eukaryota</taxon>
        <taxon>Fungi</taxon>
        <taxon>Dikarya</taxon>
        <taxon>Ascomycota</taxon>
        <taxon>Pezizomycotina</taxon>
        <taxon>Dothideomycetes</taxon>
        <taxon>Dothideomycetes incertae sedis</taxon>
        <taxon>Botryosphaeriales</taxon>
        <taxon>Botryosphaeriaceae</taxon>
        <taxon>Neofusicoccum</taxon>
    </lineage>
</organism>
<feature type="compositionally biased region" description="Polar residues" evidence="2">
    <location>
        <begin position="218"/>
        <end position="247"/>
    </location>
</feature>
<dbReference type="HOGENOM" id="CLU_1124377_0_0_1"/>
<sequence length="247" mass="27330">MKKKIPRASLQQEKARRSYLILANSMVQTLMKATNQQYRGLTFHVRAFEHLSTVVNRQNARVQEMDEALDAHQHKIQELRYDLTTNIYEPFKYDVEDDIRNSFIPDCSKRDVVNKWLPNVGENTTAAPYGPEPEQHCDSAIHGSVNTPSYEDAYDTSSSKPDISDGPQMEAAAPDPATAPTLSLASAVPITSQQQQDLQPDSQNRYAALPLAANLNPRTSQAMPQTYPSHGNTGTTTAQSTPPAGMS</sequence>
<feature type="compositionally biased region" description="Polar residues" evidence="2">
    <location>
        <begin position="144"/>
        <end position="161"/>
    </location>
</feature>
<keyword evidence="1" id="KW-0175">Coiled coil</keyword>
<dbReference type="Proteomes" id="UP000013521">
    <property type="component" value="Unassembled WGS sequence"/>
</dbReference>
<gene>
    <name evidence="3" type="ORF">UCRNP2_3673</name>
</gene>
<feature type="coiled-coil region" evidence="1">
    <location>
        <begin position="55"/>
        <end position="82"/>
    </location>
</feature>
<name>R1EP93_BOTPV</name>
<dbReference type="KEGG" id="npa:UCRNP2_3673"/>
<accession>R1EP93</accession>
<dbReference type="EMBL" id="KB916070">
    <property type="protein sequence ID" value="EOD49603.1"/>
    <property type="molecule type" value="Genomic_DNA"/>
</dbReference>
<evidence type="ECO:0000256" key="2">
    <source>
        <dbReference type="SAM" id="MobiDB-lite"/>
    </source>
</evidence>
<protein>
    <submittedName>
        <fullName evidence="3">Uncharacterized protein</fullName>
    </submittedName>
</protein>
<evidence type="ECO:0000256" key="1">
    <source>
        <dbReference type="SAM" id="Coils"/>
    </source>
</evidence>
<evidence type="ECO:0000313" key="4">
    <source>
        <dbReference type="Proteomes" id="UP000013521"/>
    </source>
</evidence>
<feature type="compositionally biased region" description="Low complexity" evidence="2">
    <location>
        <begin position="171"/>
        <end position="181"/>
    </location>
</feature>
<feature type="region of interest" description="Disordered" evidence="2">
    <location>
        <begin position="124"/>
        <end position="247"/>
    </location>
</feature>